<dbReference type="PANTHER" id="PTHR45436">
    <property type="entry name" value="SENSOR HISTIDINE KINASE YKOH"/>
    <property type="match status" value="1"/>
</dbReference>
<gene>
    <name evidence="15" type="ORF">HBH25_00025</name>
</gene>
<evidence type="ECO:0000256" key="5">
    <source>
        <dbReference type="ARBA" id="ARBA00022679"/>
    </source>
</evidence>
<feature type="domain" description="HAMP" evidence="14">
    <location>
        <begin position="175"/>
        <end position="226"/>
    </location>
</feature>
<dbReference type="CDD" id="cd16954">
    <property type="entry name" value="HATPase_PhoQ-like"/>
    <property type="match status" value="1"/>
</dbReference>
<evidence type="ECO:0000256" key="9">
    <source>
        <dbReference type="ARBA" id="ARBA00022840"/>
    </source>
</evidence>
<dbReference type="Proteomes" id="UP000746535">
    <property type="component" value="Unassembled WGS sequence"/>
</dbReference>
<keyword evidence="10" id="KW-1133">Transmembrane helix</keyword>
<keyword evidence="7" id="KW-0547">Nucleotide-binding</keyword>
<dbReference type="Pfam" id="PF02518">
    <property type="entry name" value="HATPase_c"/>
    <property type="match status" value="1"/>
</dbReference>
<reference evidence="15 16" key="1">
    <citation type="submission" date="2020-03" db="EMBL/GenBank/DDBJ databases">
        <authorList>
            <person name="Wang L."/>
            <person name="He N."/>
            <person name="Li Y."/>
            <person name="Fang Y."/>
            <person name="Zhang F."/>
        </authorList>
    </citation>
    <scope>NUCLEOTIDE SEQUENCE [LARGE SCALE GENOMIC DNA]</scope>
    <source>
        <strain evidence="16">hsmgli-8</strain>
    </source>
</reference>
<accession>A0ABX0YA35</accession>
<comment type="caution">
    <text evidence="15">The sequence shown here is derived from an EMBL/GenBank/DDBJ whole genome shotgun (WGS) entry which is preliminary data.</text>
</comment>
<evidence type="ECO:0000256" key="6">
    <source>
        <dbReference type="ARBA" id="ARBA00022692"/>
    </source>
</evidence>
<sequence>MKSLQGRLSVGLLSVLVIGGLVFAQAGLWLFERGVEGYLESNLRSQSETLLLALSKKPLKIELNEDRVLPAYQRALSGYYFQVTLPDRQLRSRSLWDAQLPLLQAPGLTRAEGPDGQQLIVLRSDYRRFGTAIDITVAQDYTPIRESFSQLRRWGLGFGALLLLAVLMLQRWIVKRALKPLEATQAQVAQLQQGQRSQLQVEVPLELEPLVTQINHLQAHTEDSLKKARTGIGNLGHALKTPLAVLLSLANSARLSEAPAVRDTLLEQLHHIQARLDKELARARLAGDALPGTPFDCATELSSLFAILQTVHGGHLQLEWQLAEPVVLPWDREDMLELLGNLLDNACKWADSHVVLTVAAQPAIYLLLVDDDGPGIPAHAREHVLSRGERLDEQAQGHGLGLGIVKDIIEACHGQLSLTESPLGGLRVEVRLPVRGANSTLQ</sequence>
<keyword evidence="16" id="KW-1185">Reference proteome</keyword>
<dbReference type="PROSITE" id="PS50109">
    <property type="entry name" value="HIS_KIN"/>
    <property type="match status" value="1"/>
</dbReference>
<evidence type="ECO:0000256" key="3">
    <source>
        <dbReference type="ARBA" id="ARBA00012438"/>
    </source>
</evidence>
<feature type="domain" description="Histidine kinase" evidence="13">
    <location>
        <begin position="234"/>
        <end position="436"/>
    </location>
</feature>
<evidence type="ECO:0000256" key="12">
    <source>
        <dbReference type="ARBA" id="ARBA00023136"/>
    </source>
</evidence>
<evidence type="ECO:0000256" key="8">
    <source>
        <dbReference type="ARBA" id="ARBA00022777"/>
    </source>
</evidence>
<evidence type="ECO:0000313" key="16">
    <source>
        <dbReference type="Proteomes" id="UP000746535"/>
    </source>
</evidence>
<dbReference type="InterPro" id="IPR005467">
    <property type="entry name" value="His_kinase_dom"/>
</dbReference>
<comment type="subcellular location">
    <subcellularLocation>
        <location evidence="2">Membrane</location>
    </subcellularLocation>
</comment>
<keyword evidence="8 15" id="KW-0418">Kinase</keyword>
<dbReference type="InterPro" id="IPR036890">
    <property type="entry name" value="HATPase_C_sf"/>
</dbReference>
<keyword evidence="5" id="KW-0808">Transferase</keyword>
<evidence type="ECO:0000256" key="10">
    <source>
        <dbReference type="ARBA" id="ARBA00022989"/>
    </source>
</evidence>
<dbReference type="InterPro" id="IPR004358">
    <property type="entry name" value="Sig_transdc_His_kin-like_C"/>
</dbReference>
<dbReference type="PROSITE" id="PS50885">
    <property type="entry name" value="HAMP"/>
    <property type="match status" value="1"/>
</dbReference>
<keyword evidence="11" id="KW-0902">Two-component regulatory system</keyword>
<keyword evidence="6" id="KW-0812">Transmembrane</keyword>
<dbReference type="GO" id="GO:0016301">
    <property type="term" value="F:kinase activity"/>
    <property type="evidence" value="ECO:0007669"/>
    <property type="project" value="UniProtKB-KW"/>
</dbReference>
<comment type="catalytic activity">
    <reaction evidence="1">
        <text>ATP + protein L-histidine = ADP + protein N-phospho-L-histidine.</text>
        <dbReference type="EC" id="2.7.13.3"/>
    </reaction>
</comment>
<evidence type="ECO:0000256" key="4">
    <source>
        <dbReference type="ARBA" id="ARBA00022553"/>
    </source>
</evidence>
<dbReference type="InterPro" id="IPR058619">
    <property type="entry name" value="PhoQ/CarS-like_HATPase"/>
</dbReference>
<name>A0ABX0YA35_9PSED</name>
<evidence type="ECO:0000259" key="13">
    <source>
        <dbReference type="PROSITE" id="PS50109"/>
    </source>
</evidence>
<dbReference type="EMBL" id="JAAVJI010000001">
    <property type="protein sequence ID" value="NJO99258.1"/>
    <property type="molecule type" value="Genomic_DNA"/>
</dbReference>
<dbReference type="SUPFAM" id="SSF55874">
    <property type="entry name" value="ATPase domain of HSP90 chaperone/DNA topoisomerase II/histidine kinase"/>
    <property type="match status" value="1"/>
</dbReference>
<evidence type="ECO:0000256" key="11">
    <source>
        <dbReference type="ARBA" id="ARBA00023012"/>
    </source>
</evidence>
<dbReference type="SMART" id="SM00387">
    <property type="entry name" value="HATPase_c"/>
    <property type="match status" value="1"/>
</dbReference>
<dbReference type="PRINTS" id="PR00344">
    <property type="entry name" value="BCTRLSENSOR"/>
</dbReference>
<keyword evidence="9" id="KW-0067">ATP-binding</keyword>
<evidence type="ECO:0000256" key="7">
    <source>
        <dbReference type="ARBA" id="ARBA00022741"/>
    </source>
</evidence>
<keyword evidence="4" id="KW-0597">Phosphoprotein</keyword>
<evidence type="ECO:0000256" key="1">
    <source>
        <dbReference type="ARBA" id="ARBA00000085"/>
    </source>
</evidence>
<keyword evidence="12" id="KW-0472">Membrane</keyword>
<evidence type="ECO:0000259" key="14">
    <source>
        <dbReference type="PROSITE" id="PS50885"/>
    </source>
</evidence>
<dbReference type="InterPro" id="IPR003594">
    <property type="entry name" value="HATPase_dom"/>
</dbReference>
<evidence type="ECO:0000256" key="2">
    <source>
        <dbReference type="ARBA" id="ARBA00004370"/>
    </source>
</evidence>
<dbReference type="InterPro" id="IPR050428">
    <property type="entry name" value="TCS_sensor_his_kinase"/>
</dbReference>
<dbReference type="InterPro" id="IPR003660">
    <property type="entry name" value="HAMP_dom"/>
</dbReference>
<dbReference type="Gene3D" id="3.30.565.10">
    <property type="entry name" value="Histidine kinase-like ATPase, C-terminal domain"/>
    <property type="match status" value="1"/>
</dbReference>
<dbReference type="PANTHER" id="PTHR45436:SF5">
    <property type="entry name" value="SENSOR HISTIDINE KINASE TRCS"/>
    <property type="match status" value="1"/>
</dbReference>
<protein>
    <recommendedName>
        <fullName evidence="3">histidine kinase</fullName>
        <ecNumber evidence="3">2.7.13.3</ecNumber>
    </recommendedName>
</protein>
<dbReference type="RefSeq" id="WP_168080261.1">
    <property type="nucleotide sequence ID" value="NZ_JAAVJI010000001.1"/>
</dbReference>
<dbReference type="EC" id="2.7.13.3" evidence="3"/>
<dbReference type="Gene3D" id="1.10.287.130">
    <property type="match status" value="1"/>
</dbReference>
<evidence type="ECO:0000313" key="15">
    <source>
        <dbReference type="EMBL" id="NJO99258.1"/>
    </source>
</evidence>
<proteinExistence type="predicted"/>
<organism evidence="15 16">
    <name type="scientific">Pseudomonas quercus</name>
    <dbReference type="NCBI Taxonomy" id="2722792"/>
    <lineage>
        <taxon>Bacteria</taxon>
        <taxon>Pseudomonadati</taxon>
        <taxon>Pseudomonadota</taxon>
        <taxon>Gammaproteobacteria</taxon>
        <taxon>Pseudomonadales</taxon>
        <taxon>Pseudomonadaceae</taxon>
        <taxon>Pseudomonas</taxon>
    </lineage>
</organism>